<evidence type="ECO:0000313" key="2">
    <source>
        <dbReference type="Proteomes" id="UP001346869"/>
    </source>
</evidence>
<accession>A0AAN7XUW6</accession>
<dbReference type="Proteomes" id="UP001346869">
    <property type="component" value="Unassembled WGS sequence"/>
</dbReference>
<dbReference type="EMBL" id="JAUZQC010000007">
    <property type="protein sequence ID" value="KAK5868880.1"/>
    <property type="molecule type" value="Genomic_DNA"/>
</dbReference>
<comment type="caution">
    <text evidence="1">The sequence shown here is derived from an EMBL/GenBank/DDBJ whole genome shotgun (WGS) entry which is preliminary data.</text>
</comment>
<gene>
    <name evidence="1" type="ORF">PBY51_009856</name>
</gene>
<organism evidence="1 2">
    <name type="scientific">Eleginops maclovinus</name>
    <name type="common">Patagonian blennie</name>
    <name type="synonym">Eleginus maclovinus</name>
    <dbReference type="NCBI Taxonomy" id="56733"/>
    <lineage>
        <taxon>Eukaryota</taxon>
        <taxon>Metazoa</taxon>
        <taxon>Chordata</taxon>
        <taxon>Craniata</taxon>
        <taxon>Vertebrata</taxon>
        <taxon>Euteleostomi</taxon>
        <taxon>Actinopterygii</taxon>
        <taxon>Neopterygii</taxon>
        <taxon>Teleostei</taxon>
        <taxon>Neoteleostei</taxon>
        <taxon>Acanthomorphata</taxon>
        <taxon>Eupercaria</taxon>
        <taxon>Perciformes</taxon>
        <taxon>Notothenioidei</taxon>
        <taxon>Eleginopidae</taxon>
        <taxon>Eleginops</taxon>
    </lineage>
</organism>
<evidence type="ECO:0000313" key="1">
    <source>
        <dbReference type="EMBL" id="KAK5868880.1"/>
    </source>
</evidence>
<proteinExistence type="predicted"/>
<protein>
    <submittedName>
        <fullName evidence="1">Uncharacterized protein</fullName>
    </submittedName>
</protein>
<keyword evidence="2" id="KW-1185">Reference proteome</keyword>
<sequence length="124" mass="13801">MLNWKMLENVTPLQAGSSFQSLSSFDPCVAVGYVDLGMQMDVVGDEMEVCESLGLLVYLVFGDNAIDFEKEQVASVFWDSMARFDTSGTRMAVSAHCLCGSHLSLQMCLYKQHSPHVHPEFLGW</sequence>
<reference evidence="1 2" key="1">
    <citation type="journal article" date="2023" name="Genes (Basel)">
        <title>Chromosome-Level Genome Assembly and Circadian Gene Repertoire of the Patagonia Blennie Eleginops maclovinus-The Closest Ancestral Proxy of Antarctic Cryonotothenioids.</title>
        <authorList>
            <person name="Cheng C.C."/>
            <person name="Rivera-Colon A.G."/>
            <person name="Minhas B.F."/>
            <person name="Wilson L."/>
            <person name="Rayamajhi N."/>
            <person name="Vargas-Chacoff L."/>
            <person name="Catchen J.M."/>
        </authorList>
    </citation>
    <scope>NUCLEOTIDE SEQUENCE [LARGE SCALE GENOMIC DNA]</scope>
    <source>
        <strain evidence="1">JMC-PN-2008</strain>
    </source>
</reference>
<name>A0AAN7XUW6_ELEMC</name>
<dbReference type="AlphaFoldDB" id="A0AAN7XUW6"/>
<reference evidence="1 2" key="2">
    <citation type="journal article" date="2023" name="Mol. Biol. Evol.">
        <title>Genomics of Secondarily Temperate Adaptation in the Only Non-Antarctic Icefish.</title>
        <authorList>
            <person name="Rivera-Colon A.G."/>
            <person name="Rayamajhi N."/>
            <person name="Minhas B.F."/>
            <person name="Madrigal G."/>
            <person name="Bilyk K.T."/>
            <person name="Yoon V."/>
            <person name="Hune M."/>
            <person name="Gregory S."/>
            <person name="Cheng C.H.C."/>
            <person name="Catchen J.M."/>
        </authorList>
    </citation>
    <scope>NUCLEOTIDE SEQUENCE [LARGE SCALE GENOMIC DNA]</scope>
    <source>
        <strain evidence="1">JMC-PN-2008</strain>
    </source>
</reference>